<feature type="transmembrane region" description="Helical" evidence="9">
    <location>
        <begin position="498"/>
        <end position="522"/>
    </location>
</feature>
<keyword evidence="4" id="KW-1003">Cell membrane</keyword>
<evidence type="ECO:0000256" key="8">
    <source>
        <dbReference type="SAM" id="Coils"/>
    </source>
</evidence>
<comment type="similarity">
    <text evidence="2">Belongs to the BCCT transporter (TC 2.A.15) family.</text>
</comment>
<feature type="coiled-coil region" evidence="8">
    <location>
        <begin position="527"/>
        <end position="566"/>
    </location>
</feature>
<feature type="transmembrane region" description="Helical" evidence="9">
    <location>
        <begin position="372"/>
        <end position="396"/>
    </location>
</feature>
<feature type="transmembrane region" description="Helical" evidence="9">
    <location>
        <begin position="467"/>
        <end position="486"/>
    </location>
</feature>
<feature type="transmembrane region" description="Helical" evidence="9">
    <location>
        <begin position="38"/>
        <end position="56"/>
    </location>
</feature>
<evidence type="ECO:0000313" key="11">
    <source>
        <dbReference type="EMBL" id="AFV25684.1"/>
    </source>
</evidence>
<dbReference type="GO" id="GO:0008324">
    <property type="term" value="F:monoatomic cation transmembrane transporter activity"/>
    <property type="evidence" value="ECO:0007669"/>
    <property type="project" value="InterPro"/>
</dbReference>
<dbReference type="GO" id="GO:0005886">
    <property type="term" value="C:plasma membrane"/>
    <property type="evidence" value="ECO:0007669"/>
    <property type="project" value="UniProtKB-SubCell"/>
</dbReference>
<evidence type="ECO:0000256" key="2">
    <source>
        <dbReference type="ARBA" id="ARBA00005658"/>
    </source>
</evidence>
<dbReference type="Gene3D" id="3.30.70.1450">
    <property type="entry name" value="Regulator of K+ conductance, C-terminal domain"/>
    <property type="match status" value="1"/>
</dbReference>
<protein>
    <submittedName>
        <fullName evidence="11">Glycine betaine/carnitine/choline transporter</fullName>
    </submittedName>
</protein>
<evidence type="ECO:0000256" key="1">
    <source>
        <dbReference type="ARBA" id="ARBA00004651"/>
    </source>
</evidence>
<comment type="subcellular location">
    <subcellularLocation>
        <location evidence="1">Cell membrane</location>
        <topology evidence="1">Multi-pass membrane protein</topology>
    </subcellularLocation>
</comment>
<sequence length="649" mass="71503">VCFIKEEYLTQNGKCQIWQWKVMLMLDKKREKDHSASFVLYVSVIGVVLFVTWGIISPSHLGATANTALDWIIVNFGWFYMLMASLFVIFGLVIAISPFGKLRLGKEDDRPEHSFISWVGMLFAAGLGVGFVFFGVAEPIIYYLDTPPGITPGTIEAAEVGLQYGVFHWGLHAWGAFSVVGLTLAYVQYRKNRPALISSAFYPLIGNRVNGWMGRGIDLLAVISTCAGVATTFGLSALQISGGVSFLTPLSNSIPLQLTIIAIITVLFLFSAVRGIEKGIKRLTNINLILAGLLLIFVFLAGPTITLLESMVTTVGGYVANIVDMSLTMTPFSESEWLGANTIFFWAWHMSWSPFVGLFIARISKGRTIREFIGGVLLVPTLLAVIWFTTFGGTALEIEMSGMYPLADVALNEVELTLFYMLEQLPFTTIVSILAIIVVGIFFVTSADSAAFVLGSMTSGGQLNPSYKLKILWGVLIAGTASVLLISGDGGLNALQTAAIAAALPFAFILVLMLISVSMMMFKDFDVDQKQKRRKRTEELKEIMKKEAYEELRQELTDEWREELRRELMAVGRSNAEMIHFQATENSAIVGKNLASIGFPPHVNVSAIERGEQMLTPSGSTVIEENDFMYVLVQSEQKEALLEILRETK</sequence>
<dbReference type="InterPro" id="IPR000060">
    <property type="entry name" value="BCCT_transptr"/>
</dbReference>
<dbReference type="EMBL" id="JX399261">
    <property type="protein sequence ID" value="AFV25684.1"/>
    <property type="molecule type" value="Genomic_DNA"/>
</dbReference>
<evidence type="ECO:0000256" key="9">
    <source>
        <dbReference type="SAM" id="Phobius"/>
    </source>
</evidence>
<dbReference type="InterPro" id="IPR036721">
    <property type="entry name" value="RCK_C_sf"/>
</dbReference>
<dbReference type="AlphaFoldDB" id="K4MHQ9"/>
<dbReference type="SUPFAM" id="SSF116726">
    <property type="entry name" value="TrkA C-terminal domain-like"/>
    <property type="match status" value="1"/>
</dbReference>
<dbReference type="PANTHER" id="PTHR30047">
    <property type="entry name" value="HIGH-AFFINITY CHOLINE TRANSPORT PROTEIN-RELATED"/>
    <property type="match status" value="1"/>
</dbReference>
<evidence type="ECO:0000259" key="10">
    <source>
        <dbReference type="PROSITE" id="PS51202"/>
    </source>
</evidence>
<evidence type="ECO:0000256" key="7">
    <source>
        <dbReference type="ARBA" id="ARBA00023136"/>
    </source>
</evidence>
<keyword evidence="5 9" id="KW-0812">Transmembrane</keyword>
<evidence type="ECO:0000256" key="3">
    <source>
        <dbReference type="ARBA" id="ARBA00022448"/>
    </source>
</evidence>
<evidence type="ECO:0000256" key="6">
    <source>
        <dbReference type="ARBA" id="ARBA00022989"/>
    </source>
</evidence>
<accession>K4MHQ9</accession>
<name>K4MHQ9_ALKAL</name>
<evidence type="ECO:0000256" key="5">
    <source>
        <dbReference type="ARBA" id="ARBA00022692"/>
    </source>
</evidence>
<keyword evidence="6 9" id="KW-1133">Transmembrane helix</keyword>
<feature type="non-terminal residue" evidence="11">
    <location>
        <position position="1"/>
    </location>
</feature>
<dbReference type="InterPro" id="IPR006037">
    <property type="entry name" value="RCK_C"/>
</dbReference>
<dbReference type="GO" id="GO:0006813">
    <property type="term" value="P:potassium ion transport"/>
    <property type="evidence" value="ECO:0007669"/>
    <property type="project" value="InterPro"/>
</dbReference>
<organism evidence="11">
    <name type="scientific">Alkalihalobacillus alcalophilus ATCC 27647 = CGMCC 1.3604</name>
    <dbReference type="NCBI Taxonomy" id="1218173"/>
    <lineage>
        <taxon>Bacteria</taxon>
        <taxon>Bacillati</taxon>
        <taxon>Bacillota</taxon>
        <taxon>Bacilli</taxon>
        <taxon>Bacillales</taxon>
        <taxon>Bacillaceae</taxon>
        <taxon>Alkalihalobacillus</taxon>
    </lineage>
</organism>
<feature type="transmembrane region" description="Helical" evidence="9">
    <location>
        <begin position="164"/>
        <end position="187"/>
    </location>
</feature>
<dbReference type="Pfam" id="PF02080">
    <property type="entry name" value="TrkA_C"/>
    <property type="match status" value="1"/>
</dbReference>
<feature type="transmembrane region" description="Helical" evidence="9">
    <location>
        <begin position="288"/>
        <end position="308"/>
    </location>
</feature>
<reference evidence="11" key="1">
    <citation type="submission" date="2012-07" db="EMBL/GenBank/DDBJ databases">
        <title>A Draft Genome for Bacillus alcalophilus strain ATCC 27647.</title>
        <authorList>
            <person name="Attie O."/>
            <person name="Jayaprakash A."/>
            <person name="Sachidanandam R."/>
            <person name="Shah H."/>
            <person name="Paulsen I."/>
            <person name="Morino M."/>
            <person name="Ito M."/>
            <person name="Krulwich T."/>
        </authorList>
    </citation>
    <scope>NUCLEOTIDE SEQUENCE</scope>
    <source>
        <strain evidence="11">ATCC 27647</strain>
    </source>
</reference>
<dbReference type="NCBIfam" id="TIGR00842">
    <property type="entry name" value="bcct"/>
    <property type="match status" value="1"/>
</dbReference>
<feature type="transmembrane region" description="Helical" evidence="9">
    <location>
        <begin position="430"/>
        <end position="455"/>
    </location>
</feature>
<dbReference type="PROSITE" id="PS51202">
    <property type="entry name" value="RCK_C"/>
    <property type="match status" value="1"/>
</dbReference>
<feature type="transmembrane region" description="Helical" evidence="9">
    <location>
        <begin position="76"/>
        <end position="97"/>
    </location>
</feature>
<keyword evidence="3" id="KW-0813">Transport</keyword>
<feature type="domain" description="RCK C-terminal" evidence="10">
    <location>
        <begin position="566"/>
        <end position="647"/>
    </location>
</feature>
<feature type="transmembrane region" description="Helical" evidence="9">
    <location>
        <begin position="118"/>
        <end position="144"/>
    </location>
</feature>
<dbReference type="Pfam" id="PF02028">
    <property type="entry name" value="BCCT"/>
    <property type="match status" value="1"/>
</dbReference>
<dbReference type="PANTHER" id="PTHR30047:SF7">
    <property type="entry name" value="HIGH-AFFINITY CHOLINE TRANSPORT PROTEIN"/>
    <property type="match status" value="1"/>
</dbReference>
<feature type="transmembrane region" description="Helical" evidence="9">
    <location>
        <begin position="337"/>
        <end position="360"/>
    </location>
</feature>
<keyword evidence="7 9" id="KW-0472">Membrane</keyword>
<keyword evidence="8" id="KW-0175">Coiled coil</keyword>
<feature type="transmembrane region" description="Helical" evidence="9">
    <location>
        <begin position="219"/>
        <end position="242"/>
    </location>
</feature>
<feature type="transmembrane region" description="Helical" evidence="9">
    <location>
        <begin position="254"/>
        <end position="276"/>
    </location>
</feature>
<gene>
    <name evidence="11" type="ORF">BalcAV0833</name>
</gene>
<evidence type="ECO:0000256" key="4">
    <source>
        <dbReference type="ARBA" id="ARBA00022475"/>
    </source>
</evidence>
<proteinExistence type="inferred from homology"/>